<comment type="caution">
    <text evidence="1">The sequence shown here is derived from an EMBL/GenBank/DDBJ whole genome shotgun (WGS) entry which is preliminary data.</text>
</comment>
<name>A0ACC6QDU9_9ACTN</name>
<evidence type="ECO:0000313" key="2">
    <source>
        <dbReference type="Proteomes" id="UP001375539"/>
    </source>
</evidence>
<dbReference type="Proteomes" id="UP001375539">
    <property type="component" value="Unassembled WGS sequence"/>
</dbReference>
<protein>
    <submittedName>
        <fullName evidence="1">Uncharacterized protein</fullName>
    </submittedName>
</protein>
<dbReference type="EMBL" id="JBBKAI010000002">
    <property type="protein sequence ID" value="MEJ8656514.1"/>
    <property type="molecule type" value="Genomic_DNA"/>
</dbReference>
<gene>
    <name evidence="1" type="ORF">WKI58_08235</name>
</gene>
<keyword evidence="2" id="KW-1185">Reference proteome</keyword>
<proteinExistence type="predicted"/>
<organism evidence="1 2">
    <name type="scientific">Streptomyces pratisoli</name>
    <dbReference type="NCBI Taxonomy" id="3139917"/>
    <lineage>
        <taxon>Bacteria</taxon>
        <taxon>Bacillati</taxon>
        <taxon>Actinomycetota</taxon>
        <taxon>Actinomycetes</taxon>
        <taxon>Kitasatosporales</taxon>
        <taxon>Streptomycetaceae</taxon>
        <taxon>Streptomyces</taxon>
    </lineage>
</organism>
<accession>A0ACC6QDU9</accession>
<sequence>MSAVRTGRCLALMSAGVLLCALAAAGPTAAAEPVGPRAAAGQVTDPVPRPLPLPAPPRTPGSLPAPGSMPAPGSLPAPVFAPGAVYKQALDTLGPRRLTPGQRRLTARKEAAASSWFRRGTRTKRAGYVVSGGLHQSQRTSYWCGPAALVITQSAHDEVGGRSQQSAADLLETDSSGTAWYGVGIDVPDPTGYPVVDALNYRLPGANYVPRSLPYSPTSDDVADFREHIMHDTDYDYAIAGNAWEVPGGPHLVGHPNIEIFHWVAIDGYNSDTDAGQVRYLDPVGGVSTSVISWAGGVPKSARISSHTITTIMGGRGYVW</sequence>
<reference evidence="1" key="1">
    <citation type="submission" date="2024-03" db="EMBL/GenBank/DDBJ databases">
        <title>Novel Streptomyces species of biotechnological and ecological value are a feature of Machair soil.</title>
        <authorList>
            <person name="Prole J.R."/>
            <person name="Goodfellow M."/>
            <person name="Allenby N."/>
            <person name="Ward A.C."/>
        </authorList>
    </citation>
    <scope>NUCLEOTIDE SEQUENCE</scope>
    <source>
        <strain evidence="1">MS1.AVA.4</strain>
    </source>
</reference>
<evidence type="ECO:0000313" key="1">
    <source>
        <dbReference type="EMBL" id="MEJ8656514.1"/>
    </source>
</evidence>